<dbReference type="GO" id="GO:0051539">
    <property type="term" value="F:4 iron, 4 sulfur cluster binding"/>
    <property type="evidence" value="ECO:0007669"/>
    <property type="project" value="TreeGrafter"/>
</dbReference>
<dbReference type="GO" id="GO:0005759">
    <property type="term" value="C:mitochondrial matrix"/>
    <property type="evidence" value="ECO:0007669"/>
    <property type="project" value="EnsemblFungi"/>
</dbReference>
<dbReference type="GeneID" id="19894603"/>
<dbReference type="AlphaFoldDB" id="M7NUJ2"/>
<evidence type="ECO:0000256" key="5">
    <source>
        <dbReference type="ARBA" id="ARBA00023128"/>
    </source>
</evidence>
<dbReference type="HOGENOM" id="CLU_069054_5_3_1"/>
<dbReference type="PANTHER" id="PTHR43011">
    <property type="entry name" value="IRON-SULFUR CLUSTER ASSEMBLY 2 HOMOLOG, MITOCHONDRIAL"/>
    <property type="match status" value="1"/>
</dbReference>
<evidence type="ECO:0000256" key="2">
    <source>
        <dbReference type="ARBA" id="ARBA00006718"/>
    </source>
</evidence>
<dbReference type="STRING" id="1069680.M7NUJ2"/>
<keyword evidence="5" id="KW-0496">Mitochondrion</keyword>
<dbReference type="NCBIfam" id="TIGR00049">
    <property type="entry name" value="iron-sulfur cluster assembly accessory protein"/>
    <property type="match status" value="1"/>
</dbReference>
<accession>M7NUJ2</accession>
<dbReference type="VEuPathDB" id="FungiDB:PNEG_00905"/>
<comment type="caution">
    <text evidence="7">The sequence shown here is derived from an EMBL/GenBank/DDBJ whole genome shotgun (WGS) entry which is preliminary data.</text>
</comment>
<dbReference type="GO" id="GO:0005758">
    <property type="term" value="C:mitochondrial intermembrane space"/>
    <property type="evidence" value="ECO:0007669"/>
    <property type="project" value="EnsemblFungi"/>
</dbReference>
<dbReference type="InterPro" id="IPR000361">
    <property type="entry name" value="ATAP_core_dom"/>
</dbReference>
<evidence type="ECO:0000313" key="7">
    <source>
        <dbReference type="EMBL" id="EMR10756.1"/>
    </source>
</evidence>
<dbReference type="FunFam" id="2.60.300.12:FF:000006">
    <property type="entry name" value="Iron-sulfur cluster assembly 2 mitochondrial"/>
    <property type="match status" value="1"/>
</dbReference>
<dbReference type="Proteomes" id="UP000011958">
    <property type="component" value="Unassembled WGS sequence"/>
</dbReference>
<keyword evidence="3" id="KW-0479">Metal-binding</keyword>
<evidence type="ECO:0000259" key="6">
    <source>
        <dbReference type="Pfam" id="PF01521"/>
    </source>
</evidence>
<dbReference type="GO" id="GO:0120510">
    <property type="term" value="C:mitochondrial [4Fe-4S] assembly complex"/>
    <property type="evidence" value="ECO:0007669"/>
    <property type="project" value="UniProtKB-ARBA"/>
</dbReference>
<sequence>MTFIIHSLHKHNRFTFSYKSTSFSYISSISQDRFKIELTERAANQILNIVKKEKNPQLLLRVITESGGCHGYQNQFSLTEEIQSNDRVFEKDGARVIIDPISLNLINGSKIDYVSELIGESFKVIDNPLAKSICGCETSFDIEMSEKK</sequence>
<protein>
    <recommendedName>
        <fullName evidence="6">Core domain-containing protein</fullName>
    </recommendedName>
</protein>
<dbReference type="RefSeq" id="XP_007872816.1">
    <property type="nucleotide sequence ID" value="XM_007874625.1"/>
</dbReference>
<dbReference type="GO" id="GO:0005506">
    <property type="term" value="F:iron ion binding"/>
    <property type="evidence" value="ECO:0007669"/>
    <property type="project" value="EnsemblFungi"/>
</dbReference>
<dbReference type="SUPFAM" id="SSF89360">
    <property type="entry name" value="HesB-like domain"/>
    <property type="match status" value="1"/>
</dbReference>
<dbReference type="EMBL" id="AFWA02000003">
    <property type="protein sequence ID" value="EMR10756.1"/>
    <property type="molecule type" value="Genomic_DNA"/>
</dbReference>
<comment type="subcellular location">
    <subcellularLocation>
        <location evidence="1">Mitochondrion</location>
    </subcellularLocation>
</comment>
<evidence type="ECO:0000313" key="8">
    <source>
        <dbReference type="Proteomes" id="UP000011958"/>
    </source>
</evidence>
<organism evidence="7 8">
    <name type="scientific">Pneumocystis murina (strain B123)</name>
    <name type="common">Mouse pneumocystis pneumonia agent</name>
    <name type="synonym">Pneumocystis carinii f. sp. muris</name>
    <dbReference type="NCBI Taxonomy" id="1069680"/>
    <lineage>
        <taxon>Eukaryota</taxon>
        <taxon>Fungi</taxon>
        <taxon>Dikarya</taxon>
        <taxon>Ascomycota</taxon>
        <taxon>Taphrinomycotina</taxon>
        <taxon>Pneumocystomycetes</taxon>
        <taxon>Pneumocystaceae</taxon>
        <taxon>Pneumocystis</taxon>
    </lineage>
</organism>
<feature type="domain" description="Core" evidence="6">
    <location>
        <begin position="35"/>
        <end position="137"/>
    </location>
</feature>
<evidence type="ECO:0000256" key="1">
    <source>
        <dbReference type="ARBA" id="ARBA00004173"/>
    </source>
</evidence>
<comment type="similarity">
    <text evidence="2">Belongs to the HesB/IscA family.</text>
</comment>
<evidence type="ECO:0000256" key="3">
    <source>
        <dbReference type="ARBA" id="ARBA00022723"/>
    </source>
</evidence>
<gene>
    <name evidence="7" type="ORF">PNEG_00905</name>
</gene>
<dbReference type="Gene3D" id="2.60.300.12">
    <property type="entry name" value="HesB-like domain"/>
    <property type="match status" value="1"/>
</dbReference>
<proteinExistence type="inferred from homology"/>
<dbReference type="Pfam" id="PF01521">
    <property type="entry name" value="Fe-S_biosyn"/>
    <property type="match status" value="1"/>
</dbReference>
<dbReference type="OrthoDB" id="1938621at2759"/>
<keyword evidence="4" id="KW-0408">Iron</keyword>
<evidence type="ECO:0000256" key="4">
    <source>
        <dbReference type="ARBA" id="ARBA00023004"/>
    </source>
</evidence>
<dbReference type="eggNOG" id="KOG1119">
    <property type="taxonomic scope" value="Eukaryota"/>
</dbReference>
<dbReference type="PANTHER" id="PTHR43011:SF1">
    <property type="entry name" value="IRON-SULFUR CLUSTER ASSEMBLY 2 HOMOLOG, MITOCHONDRIAL"/>
    <property type="match status" value="1"/>
</dbReference>
<dbReference type="GO" id="GO:0009102">
    <property type="term" value="P:biotin biosynthetic process"/>
    <property type="evidence" value="ECO:0007669"/>
    <property type="project" value="EnsemblFungi"/>
</dbReference>
<dbReference type="InterPro" id="IPR035903">
    <property type="entry name" value="HesB-like_dom_sf"/>
</dbReference>
<keyword evidence="8" id="KW-1185">Reference proteome</keyword>
<dbReference type="InterPro" id="IPR016092">
    <property type="entry name" value="ATAP"/>
</dbReference>
<dbReference type="GO" id="GO:0044572">
    <property type="term" value="P:[4Fe-4S] cluster assembly"/>
    <property type="evidence" value="ECO:0007669"/>
    <property type="project" value="EnsemblFungi"/>
</dbReference>
<dbReference type="GO" id="GO:0051537">
    <property type="term" value="F:2 iron, 2 sulfur cluster binding"/>
    <property type="evidence" value="ECO:0007669"/>
    <property type="project" value="TreeGrafter"/>
</dbReference>
<reference evidence="8" key="1">
    <citation type="journal article" date="2016" name="Nat. Commun.">
        <title>Genome analysis of three Pneumocystis species reveals adaptation mechanisms to life exclusively in mammalian hosts.</title>
        <authorList>
            <person name="Ma L."/>
            <person name="Chen Z."/>
            <person name="Huang D.W."/>
            <person name="Kutty G."/>
            <person name="Ishihara M."/>
            <person name="Wang H."/>
            <person name="Abouelleil A."/>
            <person name="Bishop L."/>
            <person name="Davey E."/>
            <person name="Deng R."/>
            <person name="Deng X."/>
            <person name="Fan L."/>
            <person name="Fantoni G."/>
            <person name="Fitzgerald M."/>
            <person name="Gogineni E."/>
            <person name="Goldberg J.M."/>
            <person name="Handley G."/>
            <person name="Hu X."/>
            <person name="Huber C."/>
            <person name="Jiao X."/>
            <person name="Jones K."/>
            <person name="Levin J.Z."/>
            <person name="Liu Y."/>
            <person name="Macdonald P."/>
            <person name="Melnikov A."/>
            <person name="Raley C."/>
            <person name="Sassi M."/>
            <person name="Sherman B.T."/>
            <person name="Song X."/>
            <person name="Sykes S."/>
            <person name="Tran B."/>
            <person name="Walsh L."/>
            <person name="Xia Y."/>
            <person name="Yang J."/>
            <person name="Young S."/>
            <person name="Zeng Q."/>
            <person name="Zheng X."/>
            <person name="Stephens R."/>
            <person name="Nusbaum C."/>
            <person name="Birren B.W."/>
            <person name="Azadi P."/>
            <person name="Lempicki R.A."/>
            <person name="Cuomo C.A."/>
            <person name="Kovacs J.A."/>
        </authorList>
    </citation>
    <scope>NUCLEOTIDE SEQUENCE [LARGE SCALE GENOMIC DNA]</scope>
    <source>
        <strain evidence="8">B123</strain>
    </source>
</reference>
<name>M7NUJ2_PNEMU</name>
<dbReference type="OMA" id="AMRISHK"/>